<feature type="transmembrane region" description="Helical" evidence="16">
    <location>
        <begin position="310"/>
        <end position="329"/>
    </location>
</feature>
<feature type="transmembrane region" description="Helical" evidence="16">
    <location>
        <begin position="78"/>
        <end position="99"/>
    </location>
</feature>
<evidence type="ECO:0000256" key="5">
    <source>
        <dbReference type="ARBA" id="ARBA00022960"/>
    </source>
</evidence>
<evidence type="ECO:0000256" key="4">
    <source>
        <dbReference type="ARBA" id="ARBA00022692"/>
    </source>
</evidence>
<feature type="transmembrane region" description="Helical" evidence="16">
    <location>
        <begin position="175"/>
        <end position="194"/>
    </location>
</feature>
<accession>A0A2M7R650</accession>
<feature type="transmembrane region" description="Helical" evidence="16">
    <location>
        <begin position="7"/>
        <end position="30"/>
    </location>
</feature>
<evidence type="ECO:0000256" key="3">
    <source>
        <dbReference type="ARBA" id="ARBA00022679"/>
    </source>
</evidence>
<organism evidence="17 18">
    <name type="scientific">Candidatus Nealsonbacteria bacterium CG_4_10_14_0_8_um_filter_37_14</name>
    <dbReference type="NCBI Taxonomy" id="1974684"/>
    <lineage>
        <taxon>Bacteria</taxon>
        <taxon>Candidatus Nealsoniibacteriota</taxon>
    </lineage>
</organism>
<dbReference type="AlphaFoldDB" id="A0A2M7R650"/>
<dbReference type="PANTHER" id="PTHR30474:SF2">
    <property type="entry name" value="PEPTIDOGLYCAN GLYCOSYLTRANSFERASE FTSW-RELATED"/>
    <property type="match status" value="1"/>
</dbReference>
<dbReference type="EMBL" id="PFLW01000055">
    <property type="protein sequence ID" value="PIY89010.1"/>
    <property type="molecule type" value="Genomic_DNA"/>
</dbReference>
<evidence type="ECO:0000256" key="14">
    <source>
        <dbReference type="ARBA" id="ARBA00044770"/>
    </source>
</evidence>
<dbReference type="GO" id="GO:0005886">
    <property type="term" value="C:plasma membrane"/>
    <property type="evidence" value="ECO:0007669"/>
    <property type="project" value="TreeGrafter"/>
</dbReference>
<dbReference type="GO" id="GO:0008360">
    <property type="term" value="P:regulation of cell shape"/>
    <property type="evidence" value="ECO:0007669"/>
    <property type="project" value="UniProtKB-KW"/>
</dbReference>
<evidence type="ECO:0000256" key="13">
    <source>
        <dbReference type="ARBA" id="ARBA00041418"/>
    </source>
</evidence>
<evidence type="ECO:0000256" key="8">
    <source>
        <dbReference type="ARBA" id="ARBA00023136"/>
    </source>
</evidence>
<proteinExistence type="inferred from homology"/>
<evidence type="ECO:0000313" key="18">
    <source>
        <dbReference type="Proteomes" id="UP000230767"/>
    </source>
</evidence>
<dbReference type="Pfam" id="PF01098">
    <property type="entry name" value="FTSW_RODA_SPOVE"/>
    <property type="match status" value="1"/>
</dbReference>
<evidence type="ECO:0000313" key="17">
    <source>
        <dbReference type="EMBL" id="PIY89010.1"/>
    </source>
</evidence>
<keyword evidence="7 16" id="KW-1133">Transmembrane helix</keyword>
<dbReference type="GO" id="GO:0032153">
    <property type="term" value="C:cell division site"/>
    <property type="evidence" value="ECO:0007669"/>
    <property type="project" value="TreeGrafter"/>
</dbReference>
<keyword evidence="8 16" id="KW-0472">Membrane</keyword>
<evidence type="ECO:0000256" key="16">
    <source>
        <dbReference type="SAM" id="Phobius"/>
    </source>
</evidence>
<comment type="similarity">
    <text evidence="11">Belongs to the SEDS family. FtsW subfamily.</text>
</comment>
<evidence type="ECO:0000256" key="15">
    <source>
        <dbReference type="ARBA" id="ARBA00049902"/>
    </source>
</evidence>
<feature type="transmembrane region" description="Helical" evidence="16">
    <location>
        <begin position="50"/>
        <end position="71"/>
    </location>
</feature>
<evidence type="ECO:0000256" key="1">
    <source>
        <dbReference type="ARBA" id="ARBA00004141"/>
    </source>
</evidence>
<comment type="catalytic activity">
    <reaction evidence="15">
        <text>[GlcNAc-(1-&gt;4)-Mur2Ac(oyl-L-Ala-gamma-D-Glu-L-Lys-D-Ala-D-Ala)](n)-di-trans,octa-cis-undecaprenyl diphosphate + beta-D-GlcNAc-(1-&gt;4)-Mur2Ac(oyl-L-Ala-gamma-D-Glu-L-Lys-D-Ala-D-Ala)-di-trans,octa-cis-undecaprenyl diphosphate = [GlcNAc-(1-&gt;4)-Mur2Ac(oyl-L-Ala-gamma-D-Glu-L-Lys-D-Ala-D-Ala)](n+1)-di-trans,octa-cis-undecaprenyl diphosphate + di-trans,octa-cis-undecaprenyl diphosphate + H(+)</text>
        <dbReference type="Rhea" id="RHEA:23708"/>
        <dbReference type="Rhea" id="RHEA-COMP:9602"/>
        <dbReference type="Rhea" id="RHEA-COMP:9603"/>
        <dbReference type="ChEBI" id="CHEBI:15378"/>
        <dbReference type="ChEBI" id="CHEBI:58405"/>
        <dbReference type="ChEBI" id="CHEBI:60033"/>
        <dbReference type="ChEBI" id="CHEBI:78435"/>
        <dbReference type="EC" id="2.4.99.28"/>
    </reaction>
</comment>
<reference evidence="18" key="1">
    <citation type="submission" date="2017-09" db="EMBL/GenBank/DDBJ databases">
        <title>Depth-based differentiation of microbial function through sediment-hosted aquifers and enrichment of novel symbionts in the deep terrestrial subsurface.</title>
        <authorList>
            <person name="Probst A.J."/>
            <person name="Ladd B."/>
            <person name="Jarett J.K."/>
            <person name="Geller-Mcgrath D.E."/>
            <person name="Sieber C.M.K."/>
            <person name="Emerson J.B."/>
            <person name="Anantharaman K."/>
            <person name="Thomas B.C."/>
            <person name="Malmstrom R."/>
            <person name="Stieglmeier M."/>
            <person name="Klingl A."/>
            <person name="Woyke T."/>
            <person name="Ryan C.M."/>
            <person name="Banfield J.F."/>
        </authorList>
    </citation>
    <scope>NUCLEOTIDE SEQUENCE [LARGE SCALE GENOMIC DNA]</scope>
</reference>
<evidence type="ECO:0000256" key="7">
    <source>
        <dbReference type="ARBA" id="ARBA00022989"/>
    </source>
</evidence>
<keyword evidence="4 16" id="KW-0812">Transmembrane</keyword>
<dbReference type="GO" id="GO:0009252">
    <property type="term" value="P:peptidoglycan biosynthetic process"/>
    <property type="evidence" value="ECO:0007669"/>
    <property type="project" value="UniProtKB-KW"/>
</dbReference>
<protein>
    <recommendedName>
        <fullName evidence="12">Probable peptidoglycan glycosyltransferase FtsW</fullName>
        <ecNumber evidence="14">2.4.99.28</ecNumber>
    </recommendedName>
    <alternativeName>
        <fullName evidence="13">Cell division protein FtsW</fullName>
    </alternativeName>
    <alternativeName>
        <fullName evidence="10">Cell wall polymerase</fullName>
    </alternativeName>
    <alternativeName>
        <fullName evidence="9">Peptidoglycan polymerase</fullName>
    </alternativeName>
</protein>
<keyword evidence="2" id="KW-0328">Glycosyltransferase</keyword>
<evidence type="ECO:0000256" key="6">
    <source>
        <dbReference type="ARBA" id="ARBA00022984"/>
    </source>
</evidence>
<feature type="transmembrane region" description="Helical" evidence="16">
    <location>
        <begin position="111"/>
        <end position="131"/>
    </location>
</feature>
<evidence type="ECO:0000256" key="9">
    <source>
        <dbReference type="ARBA" id="ARBA00032370"/>
    </source>
</evidence>
<feature type="transmembrane region" description="Helical" evidence="16">
    <location>
        <begin position="375"/>
        <end position="396"/>
    </location>
</feature>
<dbReference type="InterPro" id="IPR001182">
    <property type="entry name" value="FtsW/RodA"/>
</dbReference>
<dbReference type="GO" id="GO:0051301">
    <property type="term" value="P:cell division"/>
    <property type="evidence" value="ECO:0007669"/>
    <property type="project" value="InterPro"/>
</dbReference>
<dbReference type="EC" id="2.4.99.28" evidence="14"/>
<dbReference type="GO" id="GO:0008955">
    <property type="term" value="F:peptidoglycan glycosyltransferase activity"/>
    <property type="evidence" value="ECO:0007669"/>
    <property type="project" value="UniProtKB-EC"/>
</dbReference>
<keyword evidence="3" id="KW-0808">Transferase</keyword>
<evidence type="ECO:0000256" key="10">
    <source>
        <dbReference type="ARBA" id="ARBA00033270"/>
    </source>
</evidence>
<feature type="transmembrane region" description="Helical" evidence="16">
    <location>
        <begin position="341"/>
        <end position="369"/>
    </location>
</feature>
<evidence type="ECO:0000256" key="12">
    <source>
        <dbReference type="ARBA" id="ARBA00041185"/>
    </source>
</evidence>
<feature type="transmembrane region" description="Helical" evidence="16">
    <location>
        <begin position="200"/>
        <end position="217"/>
    </location>
</feature>
<dbReference type="Proteomes" id="UP000230767">
    <property type="component" value="Unassembled WGS sequence"/>
</dbReference>
<dbReference type="GO" id="GO:0015648">
    <property type="term" value="F:lipid-linked peptidoglycan transporter activity"/>
    <property type="evidence" value="ECO:0007669"/>
    <property type="project" value="TreeGrafter"/>
</dbReference>
<comment type="subcellular location">
    <subcellularLocation>
        <location evidence="1">Membrane</location>
        <topology evidence="1">Multi-pass membrane protein</topology>
    </subcellularLocation>
</comment>
<keyword evidence="5" id="KW-0133">Cell shape</keyword>
<keyword evidence="6" id="KW-0573">Peptidoglycan synthesis</keyword>
<evidence type="ECO:0000256" key="2">
    <source>
        <dbReference type="ARBA" id="ARBA00022676"/>
    </source>
</evidence>
<dbReference type="PANTHER" id="PTHR30474">
    <property type="entry name" value="CELL CYCLE PROTEIN"/>
    <property type="match status" value="1"/>
</dbReference>
<name>A0A2M7R650_9BACT</name>
<feature type="transmembrane region" description="Helical" evidence="16">
    <location>
        <begin position="224"/>
        <end position="244"/>
    </location>
</feature>
<evidence type="ECO:0000256" key="11">
    <source>
        <dbReference type="ARBA" id="ARBA00038053"/>
    </source>
</evidence>
<gene>
    <name evidence="17" type="ORF">COY73_02175</name>
</gene>
<sequence>MRVRTRGFDYILLGVSAFLLILGILILNSSSASISQQNFGSPTHILFHQIKYGVFLGLLLGGMCFFLSITVIRKWTPLGLLVILVLMGMALLPKIGLSFGGASRWLNLGPISFQPSEFLKIGFILYLAAWISKREPRAKTYAKVSDTKMQSKMQSKRRHLSLANKFWPGTLFDEGLNRLLVPFLIIIGLISLLLIFQPDIGTLGIIALVAILMYFTANTRIFHTVFLILAGVAGLIVLIGLAPYRLNRIFTFLKAELDPMGISYQINQALIAIGSGGIWGRGLGMGIQKFGFLPHSISDSIFATFAEETGFIGSLFLITLFFIFAWQGFKISRRSSDKFSQILALGITSWIVIQGFVNIGSIIGILPLTGIPLPFISYGGSHLIAELMGVGILLNISKHSTNN</sequence>
<comment type="caution">
    <text evidence="17">The sequence shown here is derived from an EMBL/GenBank/DDBJ whole genome shotgun (WGS) entry which is preliminary data.</text>
</comment>